<accession>A0ABW6WCV8</accession>
<dbReference type="RefSeq" id="WP_040433931.1">
    <property type="nucleotide sequence ID" value="NZ_JBIAZU010000003.1"/>
</dbReference>
<dbReference type="InterPro" id="IPR000671">
    <property type="entry name" value="Peptidase_A31"/>
</dbReference>
<dbReference type="Proteomes" id="UP001602245">
    <property type="component" value="Unassembled WGS sequence"/>
</dbReference>
<dbReference type="EMBL" id="JBIAZU010000003">
    <property type="protein sequence ID" value="MFF5291148.1"/>
    <property type="molecule type" value="Genomic_DNA"/>
</dbReference>
<comment type="caution">
    <text evidence="5">The sequence shown here is derived from an EMBL/GenBank/DDBJ whole genome shotgun (WGS) entry which is preliminary data.</text>
</comment>
<evidence type="ECO:0000256" key="2">
    <source>
        <dbReference type="ARBA" id="ARBA00022670"/>
    </source>
</evidence>
<dbReference type="PANTHER" id="PTHR30302:SF1">
    <property type="entry name" value="HYDROGENASE 2 MATURATION PROTEASE"/>
    <property type="match status" value="1"/>
</dbReference>
<keyword evidence="6" id="KW-1185">Reference proteome</keyword>
<dbReference type="SUPFAM" id="SSF53163">
    <property type="entry name" value="HybD-like"/>
    <property type="match status" value="1"/>
</dbReference>
<evidence type="ECO:0000313" key="5">
    <source>
        <dbReference type="EMBL" id="MFF5291148.1"/>
    </source>
</evidence>
<evidence type="ECO:0000256" key="3">
    <source>
        <dbReference type="ARBA" id="ARBA00022750"/>
    </source>
</evidence>
<sequence>MPGPGILVAGIGNIFLGDDGFGPEVIKRLLAEGEPPPGVRIVDYGIKGVFLSYDMYGSDRLILVDALPGKGRPGEVVVLEIGPEDIEPVPFDAHAMSPGAILATLQRIGEPLPPTYLVGCRIDTTFEDIGLTPRVEAAVPVAMEAIRTLIDRCLAERSVGRS</sequence>
<comment type="similarity">
    <text evidence="1">Belongs to the peptidase A31 family.</text>
</comment>
<evidence type="ECO:0000256" key="4">
    <source>
        <dbReference type="ARBA" id="ARBA00022801"/>
    </source>
</evidence>
<reference evidence="5 6" key="1">
    <citation type="submission" date="2024-10" db="EMBL/GenBank/DDBJ databases">
        <title>The Natural Products Discovery Center: Release of the First 8490 Sequenced Strains for Exploring Actinobacteria Biosynthetic Diversity.</title>
        <authorList>
            <person name="Kalkreuter E."/>
            <person name="Kautsar S.A."/>
            <person name="Yang D."/>
            <person name="Bader C.D."/>
            <person name="Teijaro C.N."/>
            <person name="Fluegel L."/>
            <person name="Davis C.M."/>
            <person name="Simpson J.R."/>
            <person name="Lauterbach L."/>
            <person name="Steele A.D."/>
            <person name="Gui C."/>
            <person name="Meng S."/>
            <person name="Li G."/>
            <person name="Viehrig K."/>
            <person name="Ye F."/>
            <person name="Su P."/>
            <person name="Kiefer A.F."/>
            <person name="Nichols A."/>
            <person name="Cepeda A.J."/>
            <person name="Yan W."/>
            <person name="Fan B."/>
            <person name="Jiang Y."/>
            <person name="Adhikari A."/>
            <person name="Zheng C.-J."/>
            <person name="Schuster L."/>
            <person name="Cowan T.M."/>
            <person name="Smanski M.J."/>
            <person name="Chevrette M.G."/>
            <person name="De Carvalho L.P.S."/>
            <person name="Shen B."/>
        </authorList>
    </citation>
    <scope>NUCLEOTIDE SEQUENCE [LARGE SCALE GENOMIC DNA]</scope>
    <source>
        <strain evidence="5 6">NPDC000087</strain>
    </source>
</reference>
<gene>
    <name evidence="5" type="ORF">ACFY35_17030</name>
</gene>
<protein>
    <submittedName>
        <fullName evidence="5">Hydrogenase maturation protease</fullName>
    </submittedName>
</protein>
<proteinExistence type="inferred from homology"/>
<dbReference type="NCBIfam" id="TIGR00072">
    <property type="entry name" value="hydrog_prot"/>
    <property type="match status" value="1"/>
</dbReference>
<evidence type="ECO:0000313" key="6">
    <source>
        <dbReference type="Proteomes" id="UP001602245"/>
    </source>
</evidence>
<dbReference type="PANTHER" id="PTHR30302">
    <property type="entry name" value="HYDROGENASE 1 MATURATION PROTEASE"/>
    <property type="match status" value="1"/>
</dbReference>
<name>A0ABW6WCV8_9ACTN</name>
<dbReference type="Gene3D" id="3.40.50.1450">
    <property type="entry name" value="HybD-like"/>
    <property type="match status" value="1"/>
</dbReference>
<keyword evidence="3" id="KW-0064">Aspartyl protease</keyword>
<dbReference type="PRINTS" id="PR00446">
    <property type="entry name" value="HYDRGNUPTAKE"/>
</dbReference>
<keyword evidence="2 5" id="KW-0645">Protease</keyword>
<evidence type="ECO:0000256" key="1">
    <source>
        <dbReference type="ARBA" id="ARBA00006814"/>
    </source>
</evidence>
<dbReference type="GO" id="GO:0008233">
    <property type="term" value="F:peptidase activity"/>
    <property type="evidence" value="ECO:0007669"/>
    <property type="project" value="UniProtKB-KW"/>
</dbReference>
<dbReference type="Pfam" id="PF01750">
    <property type="entry name" value="HycI"/>
    <property type="match status" value="1"/>
</dbReference>
<organism evidence="5 6">
    <name type="scientific">Paractinoplanes globisporus</name>
    <dbReference type="NCBI Taxonomy" id="113565"/>
    <lineage>
        <taxon>Bacteria</taxon>
        <taxon>Bacillati</taxon>
        <taxon>Actinomycetota</taxon>
        <taxon>Actinomycetes</taxon>
        <taxon>Micromonosporales</taxon>
        <taxon>Micromonosporaceae</taxon>
        <taxon>Paractinoplanes</taxon>
    </lineage>
</organism>
<dbReference type="GO" id="GO:0006508">
    <property type="term" value="P:proteolysis"/>
    <property type="evidence" value="ECO:0007669"/>
    <property type="project" value="UniProtKB-KW"/>
</dbReference>
<keyword evidence="4" id="KW-0378">Hydrolase</keyword>
<dbReference type="InterPro" id="IPR023430">
    <property type="entry name" value="Pept_HybD-like_dom_sf"/>
</dbReference>